<accession>G8LPP9</accession>
<sequence>MRRRFRRCCRRASGRRRAIYRTPQRGPDSRQWREFVRGRLCTSFALQPVQPGVHPVAAGGGHQHDVNLRVHFTGIGHAFIHVEIQVRQQVNFVQQHQRSGGKHMRIFKRLVFTFGHREHRDLMSLTEIEAGRTDQVAHVLNKQDAVVRQRQARRGVGNHLCIQMAAFTRINLNGGRAGFANTRGVVHRLLIAFDHRAGDASVQAVERLCQQRGFAGAGAGDQVQDQLFTRGKAGAVACCNLVVFIQNVDFHLQHLTLAESRRVGTGDAMPVMQVARSGVSGGEGDTG</sequence>
<dbReference type="KEGG" id="eec:EcWSU1_03547"/>
<evidence type="ECO:0000313" key="1">
    <source>
        <dbReference type="EMBL" id="AEW74975.1"/>
    </source>
</evidence>
<dbReference type="Proteomes" id="UP000007838">
    <property type="component" value="Chromosome"/>
</dbReference>
<gene>
    <name evidence="1" type="ORF">EcWSU1_03547</name>
</gene>
<proteinExistence type="predicted"/>
<reference evidence="1 2" key="1">
    <citation type="journal article" date="2011" name="Stand. Genomic Sci.">
        <title>Complete genome of the onion pathogen Enterobacter cloacae EcWSU1.</title>
        <authorList>
            <person name="Humann J.L."/>
            <person name="Wildung M."/>
            <person name="Cheng C.H."/>
            <person name="Lee T."/>
            <person name="Stewart J.E."/>
            <person name="Drew J.C."/>
            <person name="Triplett E.W."/>
            <person name="Main D."/>
            <person name="Schroeder B.K."/>
        </authorList>
    </citation>
    <scope>NUCLEOTIDE SEQUENCE [LARGE SCALE GENOMIC DNA]</scope>
    <source>
        <strain evidence="1 2">EcWSU1</strain>
    </source>
</reference>
<dbReference type="HOGENOM" id="CLU_968871_0_0_6"/>
<dbReference type="EMBL" id="CP002886">
    <property type="protein sequence ID" value="AEW74975.1"/>
    <property type="molecule type" value="Genomic_DNA"/>
</dbReference>
<organism evidence="1 2">
    <name type="scientific">Enterobacter ludwigii</name>
    <dbReference type="NCBI Taxonomy" id="299767"/>
    <lineage>
        <taxon>Bacteria</taxon>
        <taxon>Pseudomonadati</taxon>
        <taxon>Pseudomonadota</taxon>
        <taxon>Gammaproteobacteria</taxon>
        <taxon>Enterobacterales</taxon>
        <taxon>Enterobacteriaceae</taxon>
        <taxon>Enterobacter</taxon>
        <taxon>Enterobacter cloacae complex</taxon>
    </lineage>
</organism>
<name>G8LPP9_9ENTR</name>
<evidence type="ECO:0000313" key="2">
    <source>
        <dbReference type="Proteomes" id="UP000007838"/>
    </source>
</evidence>
<dbReference type="AlphaFoldDB" id="G8LPP9"/>
<protein>
    <submittedName>
        <fullName evidence="1">Uncharacterized protein</fullName>
    </submittedName>
</protein>